<dbReference type="EMBL" id="MHWD01000014">
    <property type="protein sequence ID" value="OHB04126.1"/>
    <property type="molecule type" value="Genomic_DNA"/>
</dbReference>
<dbReference type="InterPro" id="IPR017959">
    <property type="entry name" value="Asn/Gln-tRNA_amidoTrfase_suB/E"/>
</dbReference>
<dbReference type="GO" id="GO:0050567">
    <property type="term" value="F:glutaminyl-tRNA synthase (glutamine-hydrolyzing) activity"/>
    <property type="evidence" value="ECO:0007669"/>
    <property type="project" value="UniProtKB-UniRule"/>
</dbReference>
<dbReference type="HAMAP" id="MF_00121">
    <property type="entry name" value="GatB"/>
    <property type="match status" value="1"/>
</dbReference>
<dbReference type="Proteomes" id="UP000179283">
    <property type="component" value="Unassembled WGS sequence"/>
</dbReference>
<evidence type="ECO:0000256" key="8">
    <source>
        <dbReference type="ARBA" id="ARBA00047380"/>
    </source>
</evidence>
<protein>
    <recommendedName>
        <fullName evidence="10">Aspartyl/glutamyl-tRNA(Asn/Gln) amidotransferase subunit B</fullName>
        <shortName evidence="10">Asp/Glu-ADT subunit B</shortName>
        <ecNumber evidence="10">6.3.5.-</ecNumber>
    </recommendedName>
</protein>
<dbReference type="EC" id="6.3.5.-" evidence="10"/>
<dbReference type="NCBIfam" id="TIGR00133">
    <property type="entry name" value="gatB"/>
    <property type="match status" value="1"/>
</dbReference>
<comment type="similarity">
    <text evidence="1 10">Belongs to the GatB/GatE family. GatB subfamily.</text>
</comment>
<keyword evidence="6 10" id="KW-0648">Protein biosynthesis</keyword>
<reference evidence="12 13" key="1">
    <citation type="journal article" date="2016" name="Nat. Commun.">
        <title>Thousands of microbial genomes shed light on interconnected biogeochemical processes in an aquifer system.</title>
        <authorList>
            <person name="Anantharaman K."/>
            <person name="Brown C.T."/>
            <person name="Hug L.A."/>
            <person name="Sharon I."/>
            <person name="Castelle C.J."/>
            <person name="Probst A.J."/>
            <person name="Thomas B.C."/>
            <person name="Singh A."/>
            <person name="Wilkins M.J."/>
            <person name="Karaoz U."/>
            <person name="Brodie E.L."/>
            <person name="Williams K.H."/>
            <person name="Hubbard S.S."/>
            <person name="Banfield J.F."/>
        </authorList>
    </citation>
    <scope>NUCLEOTIDE SEQUENCE [LARGE SCALE GENOMIC DNA]</scope>
</reference>
<evidence type="ECO:0000256" key="1">
    <source>
        <dbReference type="ARBA" id="ARBA00005306"/>
    </source>
</evidence>
<dbReference type="InterPro" id="IPR004413">
    <property type="entry name" value="GatB"/>
</dbReference>
<dbReference type="GO" id="GO:0050566">
    <property type="term" value="F:asparaginyl-tRNA synthase (glutamine-hydrolyzing) activity"/>
    <property type="evidence" value="ECO:0007669"/>
    <property type="project" value="RHEA"/>
</dbReference>
<dbReference type="GO" id="GO:0005524">
    <property type="term" value="F:ATP binding"/>
    <property type="evidence" value="ECO:0007669"/>
    <property type="project" value="UniProtKB-KW"/>
</dbReference>
<evidence type="ECO:0000256" key="7">
    <source>
        <dbReference type="ARBA" id="ARBA00024799"/>
    </source>
</evidence>
<gene>
    <name evidence="10" type="primary">gatB</name>
    <name evidence="12" type="ORF">A2920_02190</name>
</gene>
<comment type="function">
    <text evidence="7 10">Allows the formation of correctly charged Asn-tRNA(Asn) or Gln-tRNA(Gln) through the transamidation of misacylated Asp-tRNA(Asn) or Glu-tRNA(Gln) in organisms which lack either or both of asparaginyl-tRNA or glutaminyl-tRNA synthetases. The reaction takes place in the presence of glutamine and ATP through an activated phospho-Asp-tRNA(Asn) or phospho-Glu-tRNA(Gln).</text>
</comment>
<accession>A0A1G2U3N4</accession>
<comment type="catalytic activity">
    <reaction evidence="9 10">
        <text>L-glutamyl-tRNA(Gln) + L-glutamine + ATP + H2O = L-glutaminyl-tRNA(Gln) + L-glutamate + ADP + phosphate + H(+)</text>
        <dbReference type="Rhea" id="RHEA:17521"/>
        <dbReference type="Rhea" id="RHEA-COMP:9681"/>
        <dbReference type="Rhea" id="RHEA-COMP:9684"/>
        <dbReference type="ChEBI" id="CHEBI:15377"/>
        <dbReference type="ChEBI" id="CHEBI:15378"/>
        <dbReference type="ChEBI" id="CHEBI:29985"/>
        <dbReference type="ChEBI" id="CHEBI:30616"/>
        <dbReference type="ChEBI" id="CHEBI:43474"/>
        <dbReference type="ChEBI" id="CHEBI:58359"/>
        <dbReference type="ChEBI" id="CHEBI:78520"/>
        <dbReference type="ChEBI" id="CHEBI:78521"/>
        <dbReference type="ChEBI" id="CHEBI:456216"/>
    </reaction>
</comment>
<keyword evidence="5 10" id="KW-0067">ATP-binding</keyword>
<dbReference type="PANTHER" id="PTHR11659:SF0">
    <property type="entry name" value="GLUTAMYL-TRNA(GLN) AMIDOTRANSFERASE SUBUNIT B, MITOCHONDRIAL"/>
    <property type="match status" value="1"/>
</dbReference>
<dbReference type="SUPFAM" id="SSF89095">
    <property type="entry name" value="GatB/YqeY motif"/>
    <property type="match status" value="1"/>
</dbReference>
<dbReference type="Pfam" id="PF02637">
    <property type="entry name" value="GatB_Yqey"/>
    <property type="match status" value="1"/>
</dbReference>
<dbReference type="NCBIfam" id="NF004012">
    <property type="entry name" value="PRK05477.1-2"/>
    <property type="match status" value="1"/>
</dbReference>
<feature type="domain" description="Asn/Gln amidotransferase" evidence="11">
    <location>
        <begin position="325"/>
        <end position="479"/>
    </location>
</feature>
<dbReference type="GO" id="GO:0006412">
    <property type="term" value="P:translation"/>
    <property type="evidence" value="ECO:0007669"/>
    <property type="project" value="UniProtKB-UniRule"/>
</dbReference>
<evidence type="ECO:0000313" key="13">
    <source>
        <dbReference type="Proteomes" id="UP000179283"/>
    </source>
</evidence>
<dbReference type="Gene3D" id="1.10.10.410">
    <property type="match status" value="1"/>
</dbReference>
<dbReference type="NCBIfam" id="NF004014">
    <property type="entry name" value="PRK05477.1-4"/>
    <property type="match status" value="1"/>
</dbReference>
<comment type="catalytic activity">
    <reaction evidence="8 10">
        <text>L-aspartyl-tRNA(Asn) + L-glutamine + ATP + H2O = L-asparaginyl-tRNA(Asn) + L-glutamate + ADP + phosphate + 2 H(+)</text>
        <dbReference type="Rhea" id="RHEA:14513"/>
        <dbReference type="Rhea" id="RHEA-COMP:9674"/>
        <dbReference type="Rhea" id="RHEA-COMP:9677"/>
        <dbReference type="ChEBI" id="CHEBI:15377"/>
        <dbReference type="ChEBI" id="CHEBI:15378"/>
        <dbReference type="ChEBI" id="CHEBI:29985"/>
        <dbReference type="ChEBI" id="CHEBI:30616"/>
        <dbReference type="ChEBI" id="CHEBI:43474"/>
        <dbReference type="ChEBI" id="CHEBI:58359"/>
        <dbReference type="ChEBI" id="CHEBI:78515"/>
        <dbReference type="ChEBI" id="CHEBI:78516"/>
        <dbReference type="ChEBI" id="CHEBI:456216"/>
    </reaction>
</comment>
<dbReference type="GO" id="GO:0070681">
    <property type="term" value="P:glutaminyl-tRNAGln biosynthesis via transamidation"/>
    <property type="evidence" value="ECO:0007669"/>
    <property type="project" value="TreeGrafter"/>
</dbReference>
<organism evidence="12 13">
    <name type="scientific">Candidatus Zambryskibacteria bacterium RIFCSPLOWO2_01_FULL_43_17</name>
    <dbReference type="NCBI Taxonomy" id="1802760"/>
    <lineage>
        <taxon>Bacteria</taxon>
        <taxon>Candidatus Zambryskiibacteriota</taxon>
    </lineage>
</organism>
<dbReference type="InterPro" id="IPR017958">
    <property type="entry name" value="Gln-tRNA_amidoTrfase_suB_CS"/>
</dbReference>
<dbReference type="Gene3D" id="1.10.150.380">
    <property type="entry name" value="GatB domain, N-terminal subdomain"/>
    <property type="match status" value="1"/>
</dbReference>
<name>A0A1G2U3N4_9BACT</name>
<evidence type="ECO:0000256" key="10">
    <source>
        <dbReference type="HAMAP-Rule" id="MF_00121"/>
    </source>
</evidence>
<dbReference type="InterPro" id="IPR042114">
    <property type="entry name" value="GatB_C_1"/>
</dbReference>
<evidence type="ECO:0000256" key="5">
    <source>
        <dbReference type="ARBA" id="ARBA00022840"/>
    </source>
</evidence>
<evidence type="ECO:0000256" key="9">
    <source>
        <dbReference type="ARBA" id="ARBA00047913"/>
    </source>
</evidence>
<dbReference type="InterPro" id="IPR023168">
    <property type="entry name" value="GatB_Yqey_C_2"/>
</dbReference>
<evidence type="ECO:0000256" key="3">
    <source>
        <dbReference type="ARBA" id="ARBA00022598"/>
    </source>
</evidence>
<evidence type="ECO:0000256" key="6">
    <source>
        <dbReference type="ARBA" id="ARBA00022917"/>
    </source>
</evidence>
<evidence type="ECO:0000313" key="12">
    <source>
        <dbReference type="EMBL" id="OHB04126.1"/>
    </source>
</evidence>
<dbReference type="InterPro" id="IPR003789">
    <property type="entry name" value="Asn/Gln_tRNA_amidoTrase-B-like"/>
</dbReference>
<dbReference type="InterPro" id="IPR018027">
    <property type="entry name" value="Asn/Gln_amidotransferase"/>
</dbReference>
<dbReference type="PROSITE" id="PS01234">
    <property type="entry name" value="GATB"/>
    <property type="match status" value="1"/>
</dbReference>
<dbReference type="SMART" id="SM00845">
    <property type="entry name" value="GatB_Yqey"/>
    <property type="match status" value="1"/>
</dbReference>
<evidence type="ECO:0000256" key="2">
    <source>
        <dbReference type="ARBA" id="ARBA00011123"/>
    </source>
</evidence>
<comment type="subunit">
    <text evidence="2 10">Heterotrimer of A, B and C subunits.</text>
</comment>
<keyword evidence="3 10" id="KW-0436">Ligase</keyword>
<dbReference type="SUPFAM" id="SSF55931">
    <property type="entry name" value="Glutamine synthetase/guanido kinase"/>
    <property type="match status" value="1"/>
</dbReference>
<dbReference type="PANTHER" id="PTHR11659">
    <property type="entry name" value="GLUTAMYL-TRNA GLN AMIDOTRANSFERASE SUBUNIT B MITOCHONDRIAL AND PROKARYOTIC PET112-RELATED"/>
    <property type="match status" value="1"/>
</dbReference>
<evidence type="ECO:0000256" key="4">
    <source>
        <dbReference type="ARBA" id="ARBA00022741"/>
    </source>
</evidence>
<comment type="caution">
    <text evidence="12">The sequence shown here is derived from an EMBL/GenBank/DDBJ whole genome shotgun (WGS) entry which is preliminary data.</text>
</comment>
<proteinExistence type="inferred from homology"/>
<dbReference type="InterPro" id="IPR014746">
    <property type="entry name" value="Gln_synth/guanido_kin_cat_dom"/>
</dbReference>
<evidence type="ECO:0000259" key="11">
    <source>
        <dbReference type="SMART" id="SM00845"/>
    </source>
</evidence>
<dbReference type="Pfam" id="PF02934">
    <property type="entry name" value="GatB_N"/>
    <property type="match status" value="1"/>
</dbReference>
<dbReference type="AlphaFoldDB" id="A0A1G2U3N4"/>
<keyword evidence="4 10" id="KW-0547">Nucleotide-binding</keyword>
<dbReference type="FunFam" id="1.10.10.410:FF:000001">
    <property type="entry name" value="Aspartyl/glutamyl-tRNA(Asn/Gln) amidotransferase subunit B"/>
    <property type="match status" value="1"/>
</dbReference>
<sequence>MERAPENKYKVTIGLEIHAELKTRTKMFCDSKNDPDEERPNVNICPVCMGYPGTLPVINKEAVKHVLKMGVAVGGEIADFTEFDRKNYFYPDIPKGYQISQYKFPLVKGGELNGVKLTRIHLEEDTARSTHHGNYSLIDFNRAGVPLMELVTEPVIHSVKDASAFAKELQLLLQYLGAGEANMEKGEMRVEANISVSDTDDFGTKVEVKNLNSFKAVEKAIEYEVARHIEVIEKGEKVVQETRGWDEVKEVTFSQRTKEDSHDYRYFPDPDLPKLRLSQIPEFAEDVLKTELPELPWNKRNRYIEVVGVKGENAEVFVRDNVWGKYFDAVLQALSGNAQIAANYITSDLAGLVKNDTSVKDTGSIDIFSKVAVSDFARLMEMISENLVSSRGAKDILKRLYDGEKDPEKIAKDGGLLQTSDTSVLEEVIGKVISENPNVVADYKNGKEAALQFLVGQGMKLSKGSANPEVLKSELIRKISG</sequence>
<dbReference type="InterPro" id="IPR006075">
    <property type="entry name" value="Asn/Gln-tRNA_Trfase_suB/E_cat"/>
</dbReference>